<evidence type="ECO:0000256" key="2">
    <source>
        <dbReference type="ARBA" id="ARBA00022729"/>
    </source>
</evidence>
<dbReference type="Gene3D" id="3.30.910.20">
    <property type="entry name" value="Skp domain"/>
    <property type="match status" value="1"/>
</dbReference>
<organism evidence="3">
    <name type="scientific">marine metagenome</name>
    <dbReference type="NCBI Taxonomy" id="408172"/>
    <lineage>
        <taxon>unclassified sequences</taxon>
        <taxon>metagenomes</taxon>
        <taxon>ecological metagenomes</taxon>
    </lineage>
</organism>
<keyword evidence="2" id="KW-0732">Signal</keyword>
<sequence length="183" mass="20780">MRSYLSRILLAQLISLGIMGMPLAQDLPRAVVAVLDYARVLKVSDAAKGVGRQIRQYRDGFAEEIRADELRLRAAETTLKRERSGLSPGDFEKRRREFREEVLAAQKRGQNRKRQLDRAFKKAMDQIQGTVIPMVQAMTKAEGYTLVVDKSQVLFASRALDITDKVLLNLNRKLRTVTVPKPQ</sequence>
<protein>
    <recommendedName>
        <fullName evidence="4">OmpH family outer membrane protein</fullName>
    </recommendedName>
</protein>
<comment type="similarity">
    <text evidence="1">Belongs to the Skp family.</text>
</comment>
<evidence type="ECO:0000256" key="1">
    <source>
        <dbReference type="ARBA" id="ARBA00009091"/>
    </source>
</evidence>
<evidence type="ECO:0008006" key="4">
    <source>
        <dbReference type="Google" id="ProtNLM"/>
    </source>
</evidence>
<dbReference type="GO" id="GO:0005829">
    <property type="term" value="C:cytosol"/>
    <property type="evidence" value="ECO:0007669"/>
    <property type="project" value="TreeGrafter"/>
</dbReference>
<dbReference type="AlphaFoldDB" id="A0A382BCS6"/>
<dbReference type="InterPro" id="IPR005632">
    <property type="entry name" value="Chaperone_Skp"/>
</dbReference>
<accession>A0A382BCS6</accession>
<dbReference type="SUPFAM" id="SSF111384">
    <property type="entry name" value="OmpH-like"/>
    <property type="match status" value="1"/>
</dbReference>
<reference evidence="3" key="1">
    <citation type="submission" date="2018-05" db="EMBL/GenBank/DDBJ databases">
        <authorList>
            <person name="Lanie J.A."/>
            <person name="Ng W.-L."/>
            <person name="Kazmierczak K.M."/>
            <person name="Andrzejewski T.M."/>
            <person name="Davidsen T.M."/>
            <person name="Wayne K.J."/>
            <person name="Tettelin H."/>
            <person name="Glass J.I."/>
            <person name="Rusch D."/>
            <person name="Podicherti R."/>
            <person name="Tsui H.-C.T."/>
            <person name="Winkler M.E."/>
        </authorList>
    </citation>
    <scope>NUCLEOTIDE SEQUENCE</scope>
</reference>
<gene>
    <name evidence="3" type="ORF">METZ01_LOCUS164450</name>
</gene>
<dbReference type="SMART" id="SM00935">
    <property type="entry name" value="OmpH"/>
    <property type="match status" value="1"/>
</dbReference>
<dbReference type="PANTHER" id="PTHR35089:SF1">
    <property type="entry name" value="CHAPERONE PROTEIN SKP"/>
    <property type="match status" value="1"/>
</dbReference>
<dbReference type="EMBL" id="UINC01029223">
    <property type="protein sequence ID" value="SVB11596.1"/>
    <property type="molecule type" value="Genomic_DNA"/>
</dbReference>
<proteinExistence type="inferred from homology"/>
<dbReference type="GO" id="GO:0051082">
    <property type="term" value="F:unfolded protein binding"/>
    <property type="evidence" value="ECO:0007669"/>
    <property type="project" value="InterPro"/>
</dbReference>
<name>A0A382BCS6_9ZZZZ</name>
<evidence type="ECO:0000313" key="3">
    <source>
        <dbReference type="EMBL" id="SVB11596.1"/>
    </source>
</evidence>
<dbReference type="GO" id="GO:0050821">
    <property type="term" value="P:protein stabilization"/>
    <property type="evidence" value="ECO:0007669"/>
    <property type="project" value="TreeGrafter"/>
</dbReference>
<dbReference type="InterPro" id="IPR024930">
    <property type="entry name" value="Skp_dom_sf"/>
</dbReference>
<dbReference type="Pfam" id="PF03938">
    <property type="entry name" value="OmpH"/>
    <property type="match status" value="1"/>
</dbReference>
<dbReference type="PANTHER" id="PTHR35089">
    <property type="entry name" value="CHAPERONE PROTEIN SKP"/>
    <property type="match status" value="1"/>
</dbReference>